<dbReference type="GO" id="GO:0015677">
    <property type="term" value="P:copper ion import"/>
    <property type="evidence" value="ECO:0007669"/>
    <property type="project" value="TreeGrafter"/>
</dbReference>
<feature type="transmembrane region" description="Helical" evidence="9">
    <location>
        <begin position="118"/>
        <end position="137"/>
    </location>
</feature>
<feature type="region of interest" description="Disordered" evidence="8">
    <location>
        <begin position="528"/>
        <end position="556"/>
    </location>
</feature>
<dbReference type="EMBL" id="KZ825476">
    <property type="protein sequence ID" value="PYI34360.1"/>
    <property type="molecule type" value="Genomic_DNA"/>
</dbReference>
<accession>A0A2V5IZ46</accession>
<keyword evidence="2" id="KW-0813">Transport</keyword>
<gene>
    <name evidence="12" type="ORF">BP00DRAFT_466301</name>
</gene>
<dbReference type="GO" id="GO:0006826">
    <property type="term" value="P:iron ion transport"/>
    <property type="evidence" value="ECO:0007669"/>
    <property type="project" value="TreeGrafter"/>
</dbReference>
<feature type="domain" description="Ferric oxidoreductase" evidence="10">
    <location>
        <begin position="157"/>
        <end position="275"/>
    </location>
</feature>
<dbReference type="GO" id="GO:0000293">
    <property type="term" value="F:ferric-chelate reductase activity"/>
    <property type="evidence" value="ECO:0007669"/>
    <property type="project" value="TreeGrafter"/>
</dbReference>
<evidence type="ECO:0000256" key="8">
    <source>
        <dbReference type="SAM" id="MobiDB-lite"/>
    </source>
</evidence>
<feature type="domain" description="Ferric reductase NAD binding" evidence="11">
    <location>
        <begin position="444"/>
        <end position="621"/>
    </location>
</feature>
<evidence type="ECO:0000256" key="7">
    <source>
        <dbReference type="ARBA" id="ARBA00023136"/>
    </source>
</evidence>
<dbReference type="InterPro" id="IPR051410">
    <property type="entry name" value="Ferric/Cupric_Reductase"/>
</dbReference>
<dbReference type="AlphaFoldDB" id="A0A2V5IZ46"/>
<dbReference type="SFLD" id="SFLDS00052">
    <property type="entry name" value="Ferric_Reductase_Domain"/>
    <property type="match status" value="1"/>
</dbReference>
<evidence type="ECO:0000313" key="13">
    <source>
        <dbReference type="Proteomes" id="UP000248817"/>
    </source>
</evidence>
<keyword evidence="5" id="KW-0560">Oxidoreductase</keyword>
<evidence type="ECO:0000256" key="6">
    <source>
        <dbReference type="ARBA" id="ARBA00023065"/>
    </source>
</evidence>
<keyword evidence="4 9" id="KW-1133">Transmembrane helix</keyword>
<evidence type="ECO:0000256" key="2">
    <source>
        <dbReference type="ARBA" id="ARBA00022448"/>
    </source>
</evidence>
<dbReference type="Pfam" id="PF01794">
    <property type="entry name" value="Ferric_reduct"/>
    <property type="match status" value="1"/>
</dbReference>
<keyword evidence="6" id="KW-0406">Ion transport</keyword>
<reference evidence="12 13" key="1">
    <citation type="submission" date="2018-02" db="EMBL/GenBank/DDBJ databases">
        <title>The genomes of Aspergillus section Nigri reveals drivers in fungal speciation.</title>
        <authorList>
            <consortium name="DOE Joint Genome Institute"/>
            <person name="Vesth T.C."/>
            <person name="Nybo J."/>
            <person name="Theobald S."/>
            <person name="Brandl J."/>
            <person name="Frisvad J.C."/>
            <person name="Nielsen K.F."/>
            <person name="Lyhne E.K."/>
            <person name="Kogle M.E."/>
            <person name="Kuo A."/>
            <person name="Riley R."/>
            <person name="Clum A."/>
            <person name="Nolan M."/>
            <person name="Lipzen A."/>
            <person name="Salamov A."/>
            <person name="Henrissat B."/>
            <person name="Wiebenga A."/>
            <person name="De vries R.P."/>
            <person name="Grigoriev I.V."/>
            <person name="Mortensen U.H."/>
            <person name="Andersen M.R."/>
            <person name="Baker S.E."/>
        </authorList>
    </citation>
    <scope>NUCLEOTIDE SEQUENCE [LARGE SCALE GENOMIC DNA]</scope>
    <source>
        <strain evidence="12 13">CBS 114.80</strain>
    </source>
</reference>
<dbReference type="InterPro" id="IPR013121">
    <property type="entry name" value="Fe_red_NAD-bd_6"/>
</dbReference>
<comment type="subcellular location">
    <subcellularLocation>
        <location evidence="1">Membrane</location>
        <topology evidence="1">Multi-pass membrane protein</topology>
    </subcellularLocation>
</comment>
<sequence length="647" mass="70894">MQMQGMSGGSYHGTLSASDFNLTNETQKAIFLHDLKHLAAAPLEGSQAAEHFWYGVITLLLVVAAVNRVWALARRVRRKPGAHRPGKLYTAFSTGLATSTALVREASYLQWSPRWLQIPPMGSLWLIGAYFSFLLGLEFNNNHAPGAMYWQLLGTRAGWLATAQIPLLVALAGKFNLLGLFCGVSNYTRLNIYHRWVARGLLLLSTLHFACQNHGWDVYGISRLEWTTDSCPITGIAAYAFVLWMNLTTLAPCRSLCYELFVIQHLITFFGFIIAISYHLQTGTEPATQRYIYVSAAIWMVTMLVRFCWVGYTNAARPGHARLEAMAGGATRVCITSHPLRRWSPGAHILLSLPRLAWPLSTHPATILSTPTSHHGDLILILKARSGFTDRLLRTARRTAAERSSPQSEEPLADEHAAVNRHPSAYRAWIDGPYPSTVPDLSSFDSVLLIAGGTGVTFTLSQLLHLAHLPRQETGLLRHVAFIWVVRERQCLSWIQQELREVLQQQEQQGGAFHLHVKLFITRDTTTTEWAEEEGEKADAPIETPTDSPQAGCDTYGSEKPAVCPAAAADQLLLTMPGVSVQTGGPTFDAYIEAAVLQANGEVAVACCGPSALTVAVRQSVVRVSDGLGVSKGSGLPGVMLHVENSA</sequence>
<dbReference type="CDD" id="cd06186">
    <property type="entry name" value="NOX_Duox_like_FAD_NADP"/>
    <property type="match status" value="1"/>
</dbReference>
<dbReference type="GO" id="GO:0005886">
    <property type="term" value="C:plasma membrane"/>
    <property type="evidence" value="ECO:0007669"/>
    <property type="project" value="TreeGrafter"/>
</dbReference>
<dbReference type="InterPro" id="IPR039261">
    <property type="entry name" value="FNR_nucleotide-bd"/>
</dbReference>
<feature type="transmembrane region" description="Helical" evidence="9">
    <location>
        <begin position="52"/>
        <end position="70"/>
    </location>
</feature>
<name>A0A2V5IZ46_9EURO</name>
<dbReference type="Gene3D" id="3.40.50.80">
    <property type="entry name" value="Nucleotide-binding domain of ferredoxin-NADP reductase (FNR) module"/>
    <property type="match status" value="1"/>
</dbReference>
<dbReference type="Pfam" id="PF08030">
    <property type="entry name" value="NAD_binding_6"/>
    <property type="match status" value="1"/>
</dbReference>
<evidence type="ECO:0000256" key="4">
    <source>
        <dbReference type="ARBA" id="ARBA00022989"/>
    </source>
</evidence>
<dbReference type="SUPFAM" id="SSF52343">
    <property type="entry name" value="Ferredoxin reductase-like, C-terminal NADP-linked domain"/>
    <property type="match status" value="1"/>
</dbReference>
<dbReference type="SFLD" id="SFLDG01168">
    <property type="entry name" value="Ferric_reductase_subgroup_(FRE"/>
    <property type="match status" value="1"/>
</dbReference>
<evidence type="ECO:0000259" key="11">
    <source>
        <dbReference type="Pfam" id="PF08030"/>
    </source>
</evidence>
<protein>
    <submittedName>
        <fullName evidence="12">Metalloreductase</fullName>
    </submittedName>
</protein>
<evidence type="ECO:0000256" key="1">
    <source>
        <dbReference type="ARBA" id="ARBA00004141"/>
    </source>
</evidence>
<evidence type="ECO:0000256" key="5">
    <source>
        <dbReference type="ARBA" id="ARBA00023002"/>
    </source>
</evidence>
<proteinExistence type="predicted"/>
<dbReference type="GO" id="GO:0006879">
    <property type="term" value="P:intracellular iron ion homeostasis"/>
    <property type="evidence" value="ECO:0007669"/>
    <property type="project" value="TreeGrafter"/>
</dbReference>
<feature type="transmembrane region" description="Helical" evidence="9">
    <location>
        <begin position="157"/>
        <end position="184"/>
    </location>
</feature>
<dbReference type="Proteomes" id="UP000248817">
    <property type="component" value="Unassembled WGS sequence"/>
</dbReference>
<organism evidence="12 13">
    <name type="scientific">Aspergillus indologenus CBS 114.80</name>
    <dbReference type="NCBI Taxonomy" id="1450541"/>
    <lineage>
        <taxon>Eukaryota</taxon>
        <taxon>Fungi</taxon>
        <taxon>Dikarya</taxon>
        <taxon>Ascomycota</taxon>
        <taxon>Pezizomycotina</taxon>
        <taxon>Eurotiomycetes</taxon>
        <taxon>Eurotiomycetidae</taxon>
        <taxon>Eurotiales</taxon>
        <taxon>Aspergillaceae</taxon>
        <taxon>Aspergillus</taxon>
        <taxon>Aspergillus subgen. Circumdati</taxon>
    </lineage>
</organism>
<keyword evidence="7 9" id="KW-0472">Membrane</keyword>
<evidence type="ECO:0000313" key="12">
    <source>
        <dbReference type="EMBL" id="PYI34360.1"/>
    </source>
</evidence>
<evidence type="ECO:0000256" key="9">
    <source>
        <dbReference type="SAM" id="Phobius"/>
    </source>
</evidence>
<evidence type="ECO:0000256" key="3">
    <source>
        <dbReference type="ARBA" id="ARBA00022692"/>
    </source>
</evidence>
<feature type="transmembrane region" description="Helical" evidence="9">
    <location>
        <begin position="292"/>
        <end position="312"/>
    </location>
</feature>
<feature type="transmembrane region" description="Helical" evidence="9">
    <location>
        <begin position="236"/>
        <end position="253"/>
    </location>
</feature>
<keyword evidence="3 9" id="KW-0812">Transmembrane</keyword>
<dbReference type="PANTHER" id="PTHR32361:SF9">
    <property type="entry name" value="FERRIC REDUCTASE TRANSMEMBRANE COMPONENT 3-RELATED"/>
    <property type="match status" value="1"/>
</dbReference>
<evidence type="ECO:0000259" key="10">
    <source>
        <dbReference type="Pfam" id="PF01794"/>
    </source>
</evidence>
<keyword evidence="13" id="KW-1185">Reference proteome</keyword>
<dbReference type="PANTHER" id="PTHR32361">
    <property type="entry name" value="FERRIC/CUPRIC REDUCTASE TRANSMEMBRANE COMPONENT"/>
    <property type="match status" value="1"/>
</dbReference>
<dbReference type="InterPro" id="IPR013130">
    <property type="entry name" value="Fe3_Rdtase_TM_dom"/>
</dbReference>
<feature type="transmembrane region" description="Helical" evidence="9">
    <location>
        <begin position="260"/>
        <end position="280"/>
    </location>
</feature>